<proteinExistence type="predicted"/>
<evidence type="ECO:0000313" key="4">
    <source>
        <dbReference type="EMBL" id="BCE19167.1"/>
    </source>
</evidence>
<feature type="domain" description="Insertion element IS402-like" evidence="2">
    <location>
        <begin position="8"/>
        <end position="79"/>
    </location>
</feature>
<gene>
    <name evidence="8" type="ORF">XF10B_17510</name>
    <name evidence="4" type="ORF">XF1B_18480</name>
    <name evidence="5" type="ORF">XF4B_17700</name>
    <name evidence="6" type="ORF">XF5B_18100</name>
    <name evidence="7" type="ORF">XF6B_18260</name>
</gene>
<evidence type="ECO:0000259" key="2">
    <source>
        <dbReference type="Pfam" id="PF13340"/>
    </source>
</evidence>
<dbReference type="OMA" id="TGRPPKW"/>
<dbReference type="PANTHER" id="PTHR46637:SF1">
    <property type="entry name" value="BLL5188 PROTEIN"/>
    <property type="match status" value="1"/>
</dbReference>
<dbReference type="Pfam" id="PF13586">
    <property type="entry name" value="DDE_Tnp_1_2"/>
    <property type="match status" value="1"/>
</dbReference>
<dbReference type="PANTHER" id="PTHR46637">
    <property type="entry name" value="TIS1421-TRANSPOSASE PROTEIN A"/>
    <property type="match status" value="1"/>
</dbReference>
<dbReference type="EMBL" id="AP023096">
    <property type="protein sequence ID" value="BCE63027.1"/>
    <property type="molecule type" value="Genomic_DNA"/>
</dbReference>
<sequence>MRAGLFWLNDRQWARIEPHLPRGLTGPDRDDDRRIVSGIIHMLQSGARWRDCPREYGPYTTIYNRFNRWAKRGRWCAIFEALAKPGEDGVVLSLDSTSIKAHRCASGGKGEAQSSNRPLARRPHDKNPCAERSALPAGRPASDSRPGCRYRCGSDVLALAPPMSVLLADKGYDGDKLRGEIIRRGAKPVIPNKSNRVVIHRFNKRAYKGRNVIERCFCRLKDFRRIATRYDKLARNFLAAVHLAALVAYWLN</sequence>
<organism evidence="6">
    <name type="scientific">Bradyrhizobium diazoefficiens</name>
    <dbReference type="NCBI Taxonomy" id="1355477"/>
    <lineage>
        <taxon>Bacteria</taxon>
        <taxon>Pseudomonadati</taxon>
        <taxon>Pseudomonadota</taxon>
        <taxon>Alphaproteobacteria</taxon>
        <taxon>Hyphomicrobiales</taxon>
        <taxon>Nitrobacteraceae</taxon>
        <taxon>Bradyrhizobium</taxon>
    </lineage>
</organism>
<feature type="region of interest" description="Disordered" evidence="1">
    <location>
        <begin position="104"/>
        <end position="147"/>
    </location>
</feature>
<dbReference type="InterPro" id="IPR052909">
    <property type="entry name" value="Transposase_6_like"/>
</dbReference>
<dbReference type="EMBL" id="AP023091">
    <property type="protein sequence ID" value="BCE19167.1"/>
    <property type="molecule type" value="Genomic_DNA"/>
</dbReference>
<reference evidence="8" key="2">
    <citation type="submission" date="2020-05" db="EMBL/GenBank/DDBJ databases">
        <title>Complete genome sequence of Bradyrhizobium diazoefficiens XF10 isolated from soybean nodule.</title>
        <authorList>
            <person name="Noda R."/>
            <person name="Kakizaki K."/>
            <person name="Minamisawa K."/>
        </authorList>
    </citation>
    <scope>NUCLEOTIDE SEQUENCE</scope>
    <source>
        <strain evidence="8">XF10</strain>
    </source>
</reference>
<dbReference type="EMBL" id="AP023099">
    <property type="protein sequence ID" value="BCE88953.1"/>
    <property type="molecule type" value="Genomic_DNA"/>
</dbReference>
<reference evidence="7" key="5">
    <citation type="submission" date="2020-05" db="EMBL/GenBank/DDBJ databases">
        <title>Complete genome sequence of Bradyrhizobium diazoefficiens XF6 isolated from soybean nodule.</title>
        <authorList>
            <person name="Noda R."/>
            <person name="Kakizaki K."/>
            <person name="Minamisawa K."/>
        </authorList>
    </citation>
    <scope>NUCLEOTIDE SEQUENCE</scope>
    <source>
        <strain evidence="7">XF6</strain>
    </source>
</reference>
<accession>A0A809ZV75</accession>
<evidence type="ECO:0000313" key="6">
    <source>
        <dbReference type="EMBL" id="BCE54298.1"/>
    </source>
</evidence>
<dbReference type="AlphaFoldDB" id="A0A809ZV75"/>
<dbReference type="InterPro" id="IPR025161">
    <property type="entry name" value="IS402-like_dom"/>
</dbReference>
<evidence type="ECO:0000313" key="8">
    <source>
        <dbReference type="EMBL" id="BCE88953.1"/>
    </source>
</evidence>
<evidence type="ECO:0000256" key="1">
    <source>
        <dbReference type="SAM" id="MobiDB-lite"/>
    </source>
</evidence>
<dbReference type="EMBL" id="AP023095">
    <property type="protein sequence ID" value="BCE54298.1"/>
    <property type="molecule type" value="Genomic_DNA"/>
</dbReference>
<dbReference type="Pfam" id="PF13340">
    <property type="entry name" value="DUF4096"/>
    <property type="match status" value="1"/>
</dbReference>
<reference evidence="4" key="1">
    <citation type="submission" date="2020-05" db="EMBL/GenBank/DDBJ databases">
        <title>Complete genome sequence of Bradyrhizobium diazoefficiens XF1 isolated from soybean nodule.</title>
        <authorList>
            <person name="Noda R."/>
            <person name="Kakizaki K."/>
            <person name="Minamisawa K."/>
        </authorList>
    </citation>
    <scope>NUCLEOTIDE SEQUENCE</scope>
    <source>
        <strain evidence="4">XF1</strain>
    </source>
</reference>
<reference evidence="6" key="4">
    <citation type="submission" date="2020-05" db="EMBL/GenBank/DDBJ databases">
        <title>Complete genome sequence of Bradyrhizobium diazoefficiens XF5 isolated from soybean nodule.</title>
        <authorList>
            <person name="Noda R."/>
            <person name="Kakizaki K."/>
            <person name="Minamisawa K."/>
        </authorList>
    </citation>
    <scope>NUCLEOTIDE SEQUENCE</scope>
    <source>
        <strain evidence="6">XF5</strain>
    </source>
</reference>
<evidence type="ECO:0000313" key="7">
    <source>
        <dbReference type="EMBL" id="BCE63027.1"/>
    </source>
</evidence>
<evidence type="ECO:0000313" key="5">
    <source>
        <dbReference type="EMBL" id="BCE45421.1"/>
    </source>
</evidence>
<reference evidence="5" key="3">
    <citation type="submission" date="2020-05" db="EMBL/GenBank/DDBJ databases">
        <title>Complete genome sequence of Bradyrhizobium diazoefficiens XF4 isolated from soybean nodule.</title>
        <authorList>
            <person name="Noda R."/>
            <person name="Kakizaki K."/>
            <person name="Minamisawa K."/>
        </authorList>
    </citation>
    <scope>NUCLEOTIDE SEQUENCE</scope>
    <source>
        <strain evidence="5">XF4</strain>
    </source>
</reference>
<dbReference type="EMBL" id="AP023094">
    <property type="protein sequence ID" value="BCE45421.1"/>
    <property type="molecule type" value="Genomic_DNA"/>
</dbReference>
<feature type="domain" description="Transposase DDE" evidence="3">
    <location>
        <begin position="167"/>
        <end position="248"/>
    </location>
</feature>
<name>A0A809ZV75_9BRAD</name>
<evidence type="ECO:0000259" key="3">
    <source>
        <dbReference type="Pfam" id="PF13586"/>
    </source>
</evidence>
<dbReference type="InterPro" id="IPR025668">
    <property type="entry name" value="Tnp_DDE_dom"/>
</dbReference>
<protein>
    <submittedName>
        <fullName evidence="6">DDE transposase</fullName>
    </submittedName>
</protein>